<comment type="caution">
    <text evidence="7">The sequence shown here is derived from an EMBL/GenBank/DDBJ whole genome shotgun (WGS) entry which is preliminary data.</text>
</comment>
<keyword evidence="4" id="KW-0472">Membrane</keyword>
<gene>
    <name evidence="7" type="ORF">BamIOP4010DRAFT_5766</name>
</gene>
<dbReference type="PANTHER" id="PTHR38776:SF1">
    <property type="entry name" value="MLTA-INTERACTING PROTEIN-RELATED"/>
    <property type="match status" value="1"/>
</dbReference>
<evidence type="ECO:0000313" key="8">
    <source>
        <dbReference type="Proteomes" id="UP000005463"/>
    </source>
</evidence>
<accession>B1FP05</accession>
<feature type="region of interest" description="Disordered" evidence="6">
    <location>
        <begin position="64"/>
        <end position="106"/>
    </location>
</feature>
<evidence type="ECO:0000256" key="3">
    <source>
        <dbReference type="ARBA" id="ARBA00022729"/>
    </source>
</evidence>
<evidence type="ECO:0000256" key="1">
    <source>
        <dbReference type="ARBA" id="ARBA00004442"/>
    </source>
</evidence>
<reference evidence="7 8" key="1">
    <citation type="submission" date="2008-03" db="EMBL/GenBank/DDBJ databases">
        <title>Sequencing of the draft genome and assembly of Burkholderia ambifaria IOP40-10.</title>
        <authorList>
            <consortium name="US DOE Joint Genome Institute (JGI-PGF)"/>
            <person name="Copeland A."/>
            <person name="Lucas S."/>
            <person name="Lapidus A."/>
            <person name="Glavina del Rio T."/>
            <person name="Dalin E."/>
            <person name="Tice H."/>
            <person name="Bruce D."/>
            <person name="Goodwin L."/>
            <person name="Pitluck S."/>
            <person name="Larimer F."/>
            <person name="Land M.L."/>
            <person name="Hauser L."/>
            <person name="Tiedje J."/>
            <person name="Richardson P."/>
        </authorList>
    </citation>
    <scope>NUCLEOTIDE SEQUENCE [LARGE SCALE GENOMIC DNA]</scope>
    <source>
        <strain evidence="7 8">IOP40-10</strain>
    </source>
</reference>
<evidence type="ECO:0000256" key="2">
    <source>
        <dbReference type="ARBA" id="ARBA00005722"/>
    </source>
</evidence>
<evidence type="ECO:0000313" key="7">
    <source>
        <dbReference type="EMBL" id="EDT00711.1"/>
    </source>
</evidence>
<keyword evidence="5" id="KW-0998">Cell outer membrane</keyword>
<keyword evidence="3" id="KW-0732">Signal</keyword>
<evidence type="ECO:0000256" key="6">
    <source>
        <dbReference type="SAM" id="MobiDB-lite"/>
    </source>
</evidence>
<comment type="similarity">
    <text evidence="2">Belongs to the MipA/OmpV family.</text>
</comment>
<dbReference type="PATRIC" id="fig|396596.7.peg.1493"/>
<dbReference type="AlphaFoldDB" id="B1FP05"/>
<organism evidence="7 8">
    <name type="scientific">Burkholderia ambifaria IOP40-10</name>
    <dbReference type="NCBI Taxonomy" id="396596"/>
    <lineage>
        <taxon>Bacteria</taxon>
        <taxon>Pseudomonadati</taxon>
        <taxon>Pseudomonadota</taxon>
        <taxon>Betaproteobacteria</taxon>
        <taxon>Burkholderiales</taxon>
        <taxon>Burkholderiaceae</taxon>
        <taxon>Burkholderia</taxon>
        <taxon>Burkholderia cepacia complex</taxon>
    </lineage>
</organism>
<dbReference type="GO" id="GO:0009279">
    <property type="term" value="C:cell outer membrane"/>
    <property type="evidence" value="ECO:0007669"/>
    <property type="project" value="UniProtKB-SubCell"/>
</dbReference>
<evidence type="ECO:0000256" key="4">
    <source>
        <dbReference type="ARBA" id="ARBA00023136"/>
    </source>
</evidence>
<proteinExistence type="inferred from homology"/>
<sequence>MLAHRRDGQVAAPHDRYREFIVVEVFAHELRKAVVVLDQQHTVFERIVVHGLLDMRASSRLPAGGRAARHANSSRRFGAPGSRTTIANNRTQLSTDSPQITDNPGARRHLDCGLRHSYPNIVRSTLRRSRYCVPLAGLTLAAAAHAENQYSISLGGGFAPRYPGSNQYRGVVAPGLSAKFGNGFFIDGREGAGYRLDLPHGAFVSAAVSYDPGRADENRFDLPGSDYLKGMGRIPGSVLVGVRAGVTLLDAAELSVTVDTPVTHTSRGVSGHVDLAVPVFKSAQHEIVVTGSVHAGTGRYTQTFYGVTDAQSMTSRFRPYSTSGGIDSATVSVAWNWNLSRHWSVLATGGVTRLLGRYGDSPIVQSRSNYYGMAGATYKF</sequence>
<dbReference type="Pfam" id="PF06629">
    <property type="entry name" value="MipA"/>
    <property type="match status" value="1"/>
</dbReference>
<comment type="subcellular location">
    <subcellularLocation>
        <location evidence="1">Cell outer membrane</location>
    </subcellularLocation>
</comment>
<evidence type="ECO:0000256" key="5">
    <source>
        <dbReference type="ARBA" id="ARBA00023237"/>
    </source>
</evidence>
<dbReference type="PANTHER" id="PTHR38776">
    <property type="entry name" value="MLTA-INTERACTING PROTEIN-RELATED"/>
    <property type="match status" value="1"/>
</dbReference>
<dbReference type="Proteomes" id="UP000005463">
    <property type="component" value="Unassembled WGS sequence"/>
</dbReference>
<dbReference type="InterPro" id="IPR010583">
    <property type="entry name" value="MipA"/>
</dbReference>
<feature type="compositionally biased region" description="Polar residues" evidence="6">
    <location>
        <begin position="82"/>
        <end position="102"/>
    </location>
</feature>
<protein>
    <submittedName>
        <fullName evidence="7">MltA-interacting MipA family protein</fullName>
    </submittedName>
</protein>
<dbReference type="EMBL" id="ABLC01000250">
    <property type="protein sequence ID" value="EDT00711.1"/>
    <property type="molecule type" value="Genomic_DNA"/>
</dbReference>
<name>B1FP05_9BURK</name>